<evidence type="ECO:0000259" key="5">
    <source>
        <dbReference type="Pfam" id="PF05193"/>
    </source>
</evidence>
<dbReference type="PROSITE" id="PS00143">
    <property type="entry name" value="INSULINASE"/>
    <property type="match status" value="1"/>
</dbReference>
<evidence type="ECO:0000256" key="2">
    <source>
        <dbReference type="ARBA" id="ARBA00007261"/>
    </source>
</evidence>
<dbReference type="InterPro" id="IPR050361">
    <property type="entry name" value="MPP/UQCRC_Complex"/>
</dbReference>
<dbReference type="RefSeq" id="WP_092938323.1">
    <property type="nucleotide sequence ID" value="NZ_FONX01000003.1"/>
</dbReference>
<dbReference type="InterPro" id="IPR011765">
    <property type="entry name" value="Pept_M16_N"/>
</dbReference>
<dbReference type="Pfam" id="PF00675">
    <property type="entry name" value="Peptidase_M16"/>
    <property type="match status" value="1"/>
</dbReference>
<keyword evidence="7" id="KW-1185">Reference proteome</keyword>
<dbReference type="Proteomes" id="UP000199119">
    <property type="component" value="Unassembled WGS sequence"/>
</dbReference>
<dbReference type="PANTHER" id="PTHR11851:SF49">
    <property type="entry name" value="MITOCHONDRIAL-PROCESSING PEPTIDASE SUBUNIT ALPHA"/>
    <property type="match status" value="1"/>
</dbReference>
<dbReference type="GO" id="GO:0004222">
    <property type="term" value="F:metalloendopeptidase activity"/>
    <property type="evidence" value="ECO:0007669"/>
    <property type="project" value="InterPro"/>
</dbReference>
<dbReference type="STRING" id="1177982.SAMN04489711_10380"/>
<dbReference type="EMBL" id="FONX01000003">
    <property type="protein sequence ID" value="SFE57268.1"/>
    <property type="molecule type" value="Genomic_DNA"/>
</dbReference>
<dbReference type="SUPFAM" id="SSF63411">
    <property type="entry name" value="LuxS/MPP-like metallohydrolase"/>
    <property type="match status" value="2"/>
</dbReference>
<dbReference type="Pfam" id="PF05193">
    <property type="entry name" value="Peptidase_M16_C"/>
    <property type="match status" value="1"/>
</dbReference>
<name>A0A1I2BNB9_9BURK</name>
<evidence type="ECO:0000313" key="7">
    <source>
        <dbReference type="Proteomes" id="UP000199119"/>
    </source>
</evidence>
<dbReference type="OrthoDB" id="9811314at2"/>
<dbReference type="GO" id="GO:0006508">
    <property type="term" value="P:proteolysis"/>
    <property type="evidence" value="ECO:0007669"/>
    <property type="project" value="InterPro"/>
</dbReference>
<evidence type="ECO:0000256" key="3">
    <source>
        <dbReference type="RuleBase" id="RU004447"/>
    </source>
</evidence>
<evidence type="ECO:0000259" key="4">
    <source>
        <dbReference type="Pfam" id="PF00675"/>
    </source>
</evidence>
<organism evidence="6 7">
    <name type="scientific">Paracidovorax wautersii</name>
    <dbReference type="NCBI Taxonomy" id="1177982"/>
    <lineage>
        <taxon>Bacteria</taxon>
        <taxon>Pseudomonadati</taxon>
        <taxon>Pseudomonadota</taxon>
        <taxon>Betaproteobacteria</taxon>
        <taxon>Burkholderiales</taxon>
        <taxon>Comamonadaceae</taxon>
        <taxon>Paracidovorax</taxon>
    </lineage>
</organism>
<proteinExistence type="inferred from homology"/>
<evidence type="ECO:0000256" key="1">
    <source>
        <dbReference type="ARBA" id="ARBA00001947"/>
    </source>
</evidence>
<dbReference type="Gene3D" id="3.30.830.10">
    <property type="entry name" value="Metalloenzyme, LuxS/M16 peptidase-like"/>
    <property type="match status" value="2"/>
</dbReference>
<reference evidence="7" key="1">
    <citation type="submission" date="2016-10" db="EMBL/GenBank/DDBJ databases">
        <authorList>
            <person name="Varghese N."/>
            <person name="Submissions S."/>
        </authorList>
    </citation>
    <scope>NUCLEOTIDE SEQUENCE [LARGE SCALE GENOMIC DNA]</scope>
    <source>
        <strain evidence="7">DSM 27981</strain>
    </source>
</reference>
<evidence type="ECO:0000313" key="6">
    <source>
        <dbReference type="EMBL" id="SFE57268.1"/>
    </source>
</evidence>
<dbReference type="GO" id="GO:0046872">
    <property type="term" value="F:metal ion binding"/>
    <property type="evidence" value="ECO:0007669"/>
    <property type="project" value="InterPro"/>
</dbReference>
<dbReference type="InterPro" id="IPR001431">
    <property type="entry name" value="Pept_M16_Zn_BS"/>
</dbReference>
<dbReference type="InterPro" id="IPR007863">
    <property type="entry name" value="Peptidase_M16_C"/>
</dbReference>
<sequence>MATPPTTPILRTLPNGVRLMALPMPHVQSASVGVFLRVGSRDETPATNGISHVLEHMAFKGTATRSVQAINLDAERLGADVNAYTGKDSTGYFMTGLGQHAPQLLRMTADIVLHSIFPEAELQRELEVIRQEAIEYDEDPEDSSSDLLDRALWGDAPMGMPVIGTVENIEAFTRDDLVRHVQQHYVAGKTVVAAAGHFDVEAWMRLAEELFAAMPASPGGAVSHPPDPAPHAGQAVARRFTQVSQVFLHLAYPLAPTGPEGNAPQRWRLAAALAANLFGGGMSSPWVDAVRERLGLAYTADATLDSGDAWLNFVVHAVTTPDKVEALVQATGELLQAQATAIDPVHLERAKNQLTVSRVRAAERPFATMERAVEELFAHGTVTPLAETIALIGDIRSEEVREVFARMLAYPPALSITGKGVSAKSAKQLATSLASSASRSG</sequence>
<accession>A0A1I2BNB9</accession>
<dbReference type="InterPro" id="IPR011249">
    <property type="entry name" value="Metalloenz_LuxS/M16"/>
</dbReference>
<comment type="similarity">
    <text evidence="2 3">Belongs to the peptidase M16 family.</text>
</comment>
<feature type="domain" description="Peptidase M16 N-terminal" evidence="4">
    <location>
        <begin position="26"/>
        <end position="165"/>
    </location>
</feature>
<feature type="domain" description="Peptidase M16 C-terminal" evidence="5">
    <location>
        <begin position="172"/>
        <end position="354"/>
    </location>
</feature>
<dbReference type="AlphaFoldDB" id="A0A1I2BNB9"/>
<dbReference type="PANTHER" id="PTHR11851">
    <property type="entry name" value="METALLOPROTEASE"/>
    <property type="match status" value="1"/>
</dbReference>
<gene>
    <name evidence="6" type="ORF">SAMN04489711_10380</name>
</gene>
<comment type="cofactor">
    <cofactor evidence="1">
        <name>Zn(2+)</name>
        <dbReference type="ChEBI" id="CHEBI:29105"/>
    </cofactor>
</comment>
<protein>
    <submittedName>
        <fullName evidence="6">Predicted Zn-dependent peptidase</fullName>
    </submittedName>
</protein>